<dbReference type="InterPro" id="IPR014782">
    <property type="entry name" value="Peptidase_M1_dom"/>
</dbReference>
<feature type="transmembrane region" description="Helical" evidence="1">
    <location>
        <begin position="53"/>
        <end position="74"/>
    </location>
</feature>
<dbReference type="Proteomes" id="UP000016505">
    <property type="component" value="Chromosome I"/>
</dbReference>
<keyword evidence="1" id="KW-1133">Transmembrane helix</keyword>
<name>A0A290S8P4_9GAMM</name>
<evidence type="ECO:0000259" key="2">
    <source>
        <dbReference type="Pfam" id="PF01433"/>
    </source>
</evidence>
<organism evidence="3 4">
    <name type="scientific">Pseudoalteromonas arctica A 37-1-2</name>
    <dbReference type="NCBI Taxonomy" id="1117313"/>
    <lineage>
        <taxon>Bacteria</taxon>
        <taxon>Pseudomonadati</taxon>
        <taxon>Pseudomonadota</taxon>
        <taxon>Gammaproteobacteria</taxon>
        <taxon>Alteromonadales</taxon>
        <taxon>Pseudoalteromonadaceae</taxon>
        <taxon>Pseudoalteromonas</taxon>
    </lineage>
</organism>
<feature type="transmembrane region" description="Helical" evidence="1">
    <location>
        <begin position="317"/>
        <end position="339"/>
    </location>
</feature>
<dbReference type="KEGG" id="part:PARC_a3725"/>
<feature type="transmembrane region" description="Helical" evidence="1">
    <location>
        <begin position="472"/>
        <end position="493"/>
    </location>
</feature>
<feature type="transmembrane region" description="Helical" evidence="1">
    <location>
        <begin position="359"/>
        <end position="381"/>
    </location>
</feature>
<dbReference type="Gene3D" id="1.10.390.10">
    <property type="entry name" value="Neutral Protease Domain 2"/>
    <property type="match status" value="1"/>
</dbReference>
<keyword evidence="1" id="KW-0812">Transmembrane</keyword>
<sequence>MFFNMLAFELRYFARQPSFYVTSLIFFFMAFFISSSSKFPLGGANVHMNSPFSIMLLTVTFCTLAMFLVVNFVASSAIRNSESKMDELVFSKPVNPVPYQAGRFFGSYLVVLIVFLSVPLGVFLGSQFGLLVGWLDGELIGPNKLMYYAAPYLYLAVPSLLVLSAIFNSVAVYFKTMMSVYVAAVVIFIAYQIAGVYFDDLAFRNIVVYADPFGSGSLIDLTRYWTVNDKNTEVLTLTGDLLVNRILWVAISVAMFFGLGKLSNRIVTKKQKKQFKVSAFVQNKQAALINSAKNYKSAGVSTKSQLIMRSIFELKQVIFSAPFMILAGVSIVTLMIPLFAPIGAYGTTNWPLTQNMVNIISGISGLFLFVIIAFYSAELVWRERQSGMGDIVDSFPVHNSVFWVSKILALIAAISGLFLVGMILTITVQLFKGQFNLELGQYLFRIVYLSILPLIMLTVLAFFLQIISPNKYVGMGLFILYYIAQKVMGSYGFEHHMYHFSQSSSVPYSDINGYGHFLQGAHWYTLYWGALSLVLAIVGFALWHRGPSQTLRTRLSMLRYNMSLKGQAIAVISALVFVGAGYNIYNNTRVLNEFTTSDEFQDKQISYEQQFAQYKDLALPMVTDVDLTVDIYPKKRALSAVAKIKFTNTSNEPITRVLISSPQHAKSWDVAMAGGKIVEKLPALYSAWFEFDQPLMPNEIREGQLSVTRDHKGFTDQGSDTQLVANGTFINNLELLPSFGYSRGLQVADKFERRKHDLPELERAHKLEDSQYYTQSNFGAANGFINFKATVTTDESQFAITPGYLQSESVKDGRRTFVYEMDAPILNFYAVLSAELESKKVEHNGVNIEVYYHKNHAWNIDRMIESVQDSIDYFTQAFGPYQHKQLRIIEFPKYRSFAQSFANTVPYSESMGFITDLRDESKVDYPYYVTAHEVAHQWWGHQVSAANVEGSAVMSETLSQYSALMVLRKRFGAEKLRKFLKYELDRYLIGRTGEAFEEMPLYKTQSQQYLHYNKGSVAMMAIYDRLGEKRLNNALKAFLNEFQYQSTPYPTTLDLLSYLKQDATQAEQSFIDDQFKYITLYELEMKEVSVTDDVDSEGFYTVTLSVEAVKQRADGQGEETEQPLDELVDIALFSDDPENLLAEDFVIYSKKHQIVSGTNTIELKVKEKPLFAGVDPYIKLVDKDSKNNLAKF</sequence>
<dbReference type="GO" id="GO:0008270">
    <property type="term" value="F:zinc ion binding"/>
    <property type="evidence" value="ECO:0007669"/>
    <property type="project" value="InterPro"/>
</dbReference>
<feature type="transmembrane region" description="Helical" evidence="1">
    <location>
        <begin position="446"/>
        <end position="465"/>
    </location>
</feature>
<dbReference type="EMBL" id="CP011025">
    <property type="protein sequence ID" value="ATC88055.1"/>
    <property type="molecule type" value="Genomic_DNA"/>
</dbReference>
<feature type="transmembrane region" description="Helical" evidence="1">
    <location>
        <begin position="564"/>
        <end position="585"/>
    </location>
</feature>
<dbReference type="SUPFAM" id="SSF55486">
    <property type="entry name" value="Metalloproteases ('zincins'), catalytic domain"/>
    <property type="match status" value="1"/>
</dbReference>
<feature type="transmembrane region" description="Helical" evidence="1">
    <location>
        <begin position="524"/>
        <end position="543"/>
    </location>
</feature>
<dbReference type="RefSeq" id="WP_010554923.1">
    <property type="nucleotide sequence ID" value="NZ_CP011025.1"/>
</dbReference>
<feature type="transmembrane region" description="Helical" evidence="1">
    <location>
        <begin position="108"/>
        <end position="132"/>
    </location>
</feature>
<dbReference type="AlphaFoldDB" id="A0A290S8P4"/>
<accession>A0A290S8P4</accession>
<dbReference type="InterPro" id="IPR027268">
    <property type="entry name" value="Peptidase_M4/M1_CTD_sf"/>
</dbReference>
<proteinExistence type="predicted"/>
<feature type="transmembrane region" description="Helical" evidence="1">
    <location>
        <begin position="12"/>
        <end position="33"/>
    </location>
</feature>
<feature type="transmembrane region" description="Helical" evidence="1">
    <location>
        <begin position="246"/>
        <end position="263"/>
    </location>
</feature>
<protein>
    <recommendedName>
        <fullName evidence="2">Peptidase M1 membrane alanine aminopeptidase domain-containing protein</fullName>
    </recommendedName>
</protein>
<feature type="domain" description="Peptidase M1 membrane alanine aminopeptidase" evidence="2">
    <location>
        <begin position="864"/>
        <end position="1065"/>
    </location>
</feature>
<dbReference type="OrthoDB" id="100605at2"/>
<evidence type="ECO:0000313" key="3">
    <source>
        <dbReference type="EMBL" id="ATC88055.1"/>
    </source>
</evidence>
<dbReference type="GO" id="GO:0008237">
    <property type="term" value="F:metallopeptidase activity"/>
    <property type="evidence" value="ECO:0007669"/>
    <property type="project" value="InterPro"/>
</dbReference>
<reference evidence="3 4" key="1">
    <citation type="journal article" date="2012" name="J. Bacteriol.">
        <title>Genome sequences of type strains of seven species of the marine bacterium Pseudoalteromonas.</title>
        <authorList>
            <person name="Xie B.B."/>
            <person name="Shu Y.L."/>
            <person name="Qin Q.L."/>
            <person name="Rong J.C."/>
            <person name="Zhang X.Y."/>
            <person name="Chen X.L."/>
            <person name="Shi M."/>
            <person name="He H.L."/>
            <person name="Zhou B.C."/>
            <person name="Zhang Y.Z."/>
        </authorList>
    </citation>
    <scope>NUCLEOTIDE SEQUENCE [LARGE SCALE GENOMIC DNA]</scope>
    <source>
        <strain evidence="3 4">A 37-1-2</strain>
    </source>
</reference>
<gene>
    <name evidence="3" type="ORF">PARC_a3725</name>
</gene>
<dbReference type="Pfam" id="PF01433">
    <property type="entry name" value="Peptidase_M1"/>
    <property type="match status" value="1"/>
</dbReference>
<evidence type="ECO:0000313" key="4">
    <source>
        <dbReference type="Proteomes" id="UP000016505"/>
    </source>
</evidence>
<evidence type="ECO:0000256" key="1">
    <source>
        <dbReference type="SAM" id="Phobius"/>
    </source>
</evidence>
<feature type="transmembrane region" description="Helical" evidence="1">
    <location>
        <begin position="401"/>
        <end position="426"/>
    </location>
</feature>
<feature type="transmembrane region" description="Helical" evidence="1">
    <location>
        <begin position="152"/>
        <end position="173"/>
    </location>
</feature>
<feature type="transmembrane region" description="Helical" evidence="1">
    <location>
        <begin position="180"/>
        <end position="198"/>
    </location>
</feature>
<keyword evidence="1" id="KW-0472">Membrane</keyword>